<dbReference type="Pfam" id="PF00512">
    <property type="entry name" value="HisKA"/>
    <property type="match status" value="1"/>
</dbReference>
<evidence type="ECO:0000313" key="18">
    <source>
        <dbReference type="EMBL" id="SMD12355.1"/>
    </source>
</evidence>
<keyword evidence="12" id="KW-0902">Two-component regulatory system</keyword>
<dbReference type="CDD" id="cd12912">
    <property type="entry name" value="PDC2_MCP_like"/>
    <property type="match status" value="1"/>
</dbReference>
<evidence type="ECO:0000259" key="16">
    <source>
        <dbReference type="PROSITE" id="PS50113"/>
    </source>
</evidence>
<dbReference type="InterPro" id="IPR035965">
    <property type="entry name" value="PAS-like_dom_sf"/>
</dbReference>
<dbReference type="Gene3D" id="3.30.565.10">
    <property type="entry name" value="Histidine kinase-like ATPase, C-terminal domain"/>
    <property type="match status" value="1"/>
</dbReference>
<dbReference type="RefSeq" id="WP_084071804.1">
    <property type="nucleotide sequence ID" value="NZ_FWXY01000041.1"/>
</dbReference>
<dbReference type="SMART" id="SM00388">
    <property type="entry name" value="HisKA"/>
    <property type="match status" value="1"/>
</dbReference>
<gene>
    <name evidence="18" type="ORF">SAMN02746065_1411</name>
</gene>
<evidence type="ECO:0000256" key="11">
    <source>
        <dbReference type="ARBA" id="ARBA00022989"/>
    </source>
</evidence>
<proteinExistence type="predicted"/>
<evidence type="ECO:0000256" key="8">
    <source>
        <dbReference type="ARBA" id="ARBA00022741"/>
    </source>
</evidence>
<dbReference type="NCBIfam" id="TIGR00229">
    <property type="entry name" value="sensory_box"/>
    <property type="match status" value="1"/>
</dbReference>
<dbReference type="InterPro" id="IPR013656">
    <property type="entry name" value="PAS_4"/>
</dbReference>
<feature type="domain" description="PAC" evidence="16">
    <location>
        <begin position="455"/>
        <end position="509"/>
    </location>
</feature>
<dbReference type="Gene3D" id="1.10.287.130">
    <property type="match status" value="1"/>
</dbReference>
<dbReference type="CDD" id="cd00082">
    <property type="entry name" value="HisKA"/>
    <property type="match status" value="1"/>
</dbReference>
<comment type="subcellular location">
    <subcellularLocation>
        <location evidence="2">Cell membrane</location>
        <topology evidence="2">Multi-pass membrane protein</topology>
    </subcellularLocation>
</comment>
<dbReference type="PROSITE" id="PS50113">
    <property type="entry name" value="PAC"/>
    <property type="match status" value="1"/>
</dbReference>
<dbReference type="SMART" id="SM00304">
    <property type="entry name" value="HAMP"/>
    <property type="match status" value="1"/>
</dbReference>
<keyword evidence="8" id="KW-0547">Nucleotide-binding</keyword>
<dbReference type="PANTHER" id="PTHR43065">
    <property type="entry name" value="SENSOR HISTIDINE KINASE"/>
    <property type="match status" value="1"/>
</dbReference>
<evidence type="ECO:0000259" key="17">
    <source>
        <dbReference type="PROSITE" id="PS50885"/>
    </source>
</evidence>
<name>A0A1W2ERR1_9BACT</name>
<dbReference type="InterPro" id="IPR000700">
    <property type="entry name" value="PAS-assoc_C"/>
</dbReference>
<evidence type="ECO:0000256" key="6">
    <source>
        <dbReference type="ARBA" id="ARBA00022679"/>
    </source>
</evidence>
<dbReference type="Gene3D" id="3.30.450.20">
    <property type="entry name" value="PAS domain"/>
    <property type="match status" value="2"/>
</dbReference>
<feature type="domain" description="Histidine kinase" evidence="15">
    <location>
        <begin position="522"/>
        <end position="751"/>
    </location>
</feature>
<dbReference type="PANTHER" id="PTHR43065:SF10">
    <property type="entry name" value="PEROXIDE STRESS-ACTIVATED HISTIDINE KINASE MAK3"/>
    <property type="match status" value="1"/>
</dbReference>
<dbReference type="SMART" id="SM00387">
    <property type="entry name" value="HATPase_c"/>
    <property type="match status" value="1"/>
</dbReference>
<dbReference type="Gene3D" id="6.10.340.10">
    <property type="match status" value="1"/>
</dbReference>
<feature type="transmembrane region" description="Helical" evidence="14">
    <location>
        <begin position="298"/>
        <end position="317"/>
    </location>
</feature>
<evidence type="ECO:0000256" key="2">
    <source>
        <dbReference type="ARBA" id="ARBA00004651"/>
    </source>
</evidence>
<evidence type="ECO:0000256" key="1">
    <source>
        <dbReference type="ARBA" id="ARBA00000085"/>
    </source>
</evidence>
<dbReference type="Pfam" id="PF02743">
    <property type="entry name" value="dCache_1"/>
    <property type="match status" value="1"/>
</dbReference>
<dbReference type="GO" id="GO:0000155">
    <property type="term" value="F:phosphorelay sensor kinase activity"/>
    <property type="evidence" value="ECO:0007669"/>
    <property type="project" value="InterPro"/>
</dbReference>
<dbReference type="SUPFAM" id="SSF47384">
    <property type="entry name" value="Homodimeric domain of signal transducing histidine kinase"/>
    <property type="match status" value="1"/>
</dbReference>
<dbReference type="InterPro" id="IPR004358">
    <property type="entry name" value="Sig_transdc_His_kin-like_C"/>
</dbReference>
<accession>A0A1W2ERR1</accession>
<organism evidence="18 19">
    <name type="scientific">Desulfocicer vacuolatum DSM 3385</name>
    <dbReference type="NCBI Taxonomy" id="1121400"/>
    <lineage>
        <taxon>Bacteria</taxon>
        <taxon>Pseudomonadati</taxon>
        <taxon>Thermodesulfobacteriota</taxon>
        <taxon>Desulfobacteria</taxon>
        <taxon>Desulfobacterales</taxon>
        <taxon>Desulfobacteraceae</taxon>
        <taxon>Desulfocicer</taxon>
    </lineage>
</organism>
<dbReference type="SUPFAM" id="SSF158472">
    <property type="entry name" value="HAMP domain-like"/>
    <property type="match status" value="1"/>
</dbReference>
<evidence type="ECO:0000256" key="4">
    <source>
        <dbReference type="ARBA" id="ARBA00022475"/>
    </source>
</evidence>
<keyword evidence="7 14" id="KW-0812">Transmembrane</keyword>
<dbReference type="EMBL" id="FWXY01000041">
    <property type="protein sequence ID" value="SMD12355.1"/>
    <property type="molecule type" value="Genomic_DNA"/>
</dbReference>
<dbReference type="PROSITE" id="PS50885">
    <property type="entry name" value="HAMP"/>
    <property type="match status" value="1"/>
</dbReference>
<evidence type="ECO:0000256" key="5">
    <source>
        <dbReference type="ARBA" id="ARBA00022553"/>
    </source>
</evidence>
<dbReference type="InterPro" id="IPR036890">
    <property type="entry name" value="HATPase_C_sf"/>
</dbReference>
<comment type="catalytic activity">
    <reaction evidence="1">
        <text>ATP + protein L-histidine = ADP + protein N-phospho-L-histidine.</text>
        <dbReference type="EC" id="2.7.13.3"/>
    </reaction>
</comment>
<dbReference type="AlphaFoldDB" id="A0A1W2ERR1"/>
<dbReference type="Proteomes" id="UP000192418">
    <property type="component" value="Unassembled WGS sequence"/>
</dbReference>
<keyword evidence="5" id="KW-0597">Phosphoprotein</keyword>
<evidence type="ECO:0000256" key="13">
    <source>
        <dbReference type="ARBA" id="ARBA00023136"/>
    </source>
</evidence>
<evidence type="ECO:0000259" key="15">
    <source>
        <dbReference type="PROSITE" id="PS50109"/>
    </source>
</evidence>
<evidence type="ECO:0000313" key="19">
    <source>
        <dbReference type="Proteomes" id="UP000192418"/>
    </source>
</evidence>
<reference evidence="18 19" key="1">
    <citation type="submission" date="2017-04" db="EMBL/GenBank/DDBJ databases">
        <authorList>
            <person name="Afonso C.L."/>
            <person name="Miller P.J."/>
            <person name="Scott M.A."/>
            <person name="Spackman E."/>
            <person name="Goraichik I."/>
            <person name="Dimitrov K.M."/>
            <person name="Suarez D.L."/>
            <person name="Swayne D.E."/>
        </authorList>
    </citation>
    <scope>NUCLEOTIDE SEQUENCE [LARGE SCALE GENOMIC DNA]</scope>
    <source>
        <strain evidence="18 19">DSM 3385</strain>
    </source>
</reference>
<dbReference type="Pfam" id="PF02518">
    <property type="entry name" value="HATPase_c"/>
    <property type="match status" value="1"/>
</dbReference>
<dbReference type="OrthoDB" id="9781147at2"/>
<dbReference type="InterPro" id="IPR003660">
    <property type="entry name" value="HAMP_dom"/>
</dbReference>
<dbReference type="EC" id="2.7.13.3" evidence="3"/>
<dbReference type="InterPro" id="IPR005467">
    <property type="entry name" value="His_kinase_dom"/>
</dbReference>
<keyword evidence="11 14" id="KW-1133">Transmembrane helix</keyword>
<keyword evidence="10" id="KW-0067">ATP-binding</keyword>
<dbReference type="SUPFAM" id="SSF55874">
    <property type="entry name" value="ATPase domain of HSP90 chaperone/DNA topoisomerase II/histidine kinase"/>
    <property type="match status" value="1"/>
</dbReference>
<feature type="domain" description="HAMP" evidence="17">
    <location>
        <begin position="318"/>
        <end position="370"/>
    </location>
</feature>
<dbReference type="InterPro" id="IPR033479">
    <property type="entry name" value="dCache_1"/>
</dbReference>
<keyword evidence="4" id="KW-1003">Cell membrane</keyword>
<keyword evidence="6" id="KW-0808">Transferase</keyword>
<sequence length="764" mass="85727">MFSTIRSKLFLIFFSLGLLPLLISIFFAYHTMARTMTIQTNEQLTKLLDKTAEQIQFYFEAREKEIVLLSNYPFIQLSFLQFEFGQRLDTVKRLVSDYEKKNRYFNAIHLIDLNGNLILTEPEIQNNGTSDGPSYLNDPTGWRSMIDENLKTTFIPGRDGVSVPVVLISKRVYDFENHQLPVGMIVFDIHLPSFTQFVSSIKVGARGYASLWDHRGDLIFHPERSAMPYPGGPGKENPGLSALIKKMVNGEKGRGDYEFNGIKKRLIFTQCGVMNWRLSISLEKSELMKDIITLRYRMLSFCAVITFLIVLASYAFGKSLSTPINRLIDGARAVGDGKWDHFILVDSGDELSSLADEFNKMTSRLKKSVQEIMALKSFNEDILRSVPSGIITINQALEITSFNASAERILEMSGTLLNQEKYSEDSSLTSFSSGAQEVLKRLRACVKNNIIMANRHIEQTYASQGQEDTPRVIELTTSALKNVQEETVGAIAVIRDITEKKRMEAEMIRVDRLASLGELSAGMAHEIRNPLAGMKTATQILAKRVSDAPGKELIQGILHEIDRLNKIVTDLLNFSRPKKPLPASVDLSEIIERSLTLVWKNMKQSKIKLVKTVDEKLPRVFVDREQIEQVFLNLLLNAVNAMPDGGHLNISIKLRKKEGTQERVGKKISLRSLVPMVPVKQIEVVFQDTGHGIKKEILSKIFNPFFTTNPGGTGLGLSIVQKLLEKNSAKINIESVENKGARVTLAFPIMESNDSLCNGDINAG</sequence>
<dbReference type="CDD" id="cd18773">
    <property type="entry name" value="PDC1_HK_sensor"/>
    <property type="match status" value="1"/>
</dbReference>
<dbReference type="SUPFAM" id="SSF55785">
    <property type="entry name" value="PYP-like sensor domain (PAS domain)"/>
    <property type="match status" value="1"/>
</dbReference>
<dbReference type="GO" id="GO:0005524">
    <property type="term" value="F:ATP binding"/>
    <property type="evidence" value="ECO:0007669"/>
    <property type="project" value="UniProtKB-KW"/>
</dbReference>
<evidence type="ECO:0000256" key="7">
    <source>
        <dbReference type="ARBA" id="ARBA00022692"/>
    </source>
</evidence>
<evidence type="ECO:0000256" key="12">
    <source>
        <dbReference type="ARBA" id="ARBA00023012"/>
    </source>
</evidence>
<dbReference type="InterPro" id="IPR000014">
    <property type="entry name" value="PAS"/>
</dbReference>
<dbReference type="Pfam" id="PF08448">
    <property type="entry name" value="PAS_4"/>
    <property type="match status" value="1"/>
</dbReference>
<dbReference type="GO" id="GO:0005886">
    <property type="term" value="C:plasma membrane"/>
    <property type="evidence" value="ECO:0007669"/>
    <property type="project" value="UniProtKB-SubCell"/>
</dbReference>
<evidence type="ECO:0000256" key="10">
    <source>
        <dbReference type="ARBA" id="ARBA00022840"/>
    </source>
</evidence>
<dbReference type="InterPro" id="IPR003661">
    <property type="entry name" value="HisK_dim/P_dom"/>
</dbReference>
<dbReference type="InterPro" id="IPR036097">
    <property type="entry name" value="HisK_dim/P_sf"/>
</dbReference>
<dbReference type="PRINTS" id="PR00344">
    <property type="entry name" value="BCTRLSENSOR"/>
</dbReference>
<keyword evidence="19" id="KW-1185">Reference proteome</keyword>
<feature type="transmembrane region" description="Helical" evidence="14">
    <location>
        <begin position="12"/>
        <end position="29"/>
    </location>
</feature>
<evidence type="ECO:0000256" key="3">
    <source>
        <dbReference type="ARBA" id="ARBA00012438"/>
    </source>
</evidence>
<dbReference type="PROSITE" id="PS50109">
    <property type="entry name" value="HIS_KIN"/>
    <property type="match status" value="1"/>
</dbReference>
<evidence type="ECO:0000256" key="14">
    <source>
        <dbReference type="SAM" id="Phobius"/>
    </source>
</evidence>
<dbReference type="InterPro" id="IPR003594">
    <property type="entry name" value="HATPase_dom"/>
</dbReference>
<keyword evidence="9" id="KW-0418">Kinase</keyword>
<dbReference type="CDD" id="cd06225">
    <property type="entry name" value="HAMP"/>
    <property type="match status" value="1"/>
</dbReference>
<keyword evidence="13 14" id="KW-0472">Membrane</keyword>
<evidence type="ECO:0000256" key="9">
    <source>
        <dbReference type="ARBA" id="ARBA00022777"/>
    </source>
</evidence>
<dbReference type="STRING" id="1121400.SAMN02746065_1411"/>
<dbReference type="Pfam" id="PF00672">
    <property type="entry name" value="HAMP"/>
    <property type="match status" value="1"/>
</dbReference>
<protein>
    <recommendedName>
        <fullName evidence="3">histidine kinase</fullName>
        <ecNumber evidence="3">2.7.13.3</ecNumber>
    </recommendedName>
</protein>